<name>W7HJU3_9PEZI</name>
<feature type="chain" id="PRO_5004895491" evidence="1">
    <location>
        <begin position="27"/>
        <end position="161"/>
    </location>
</feature>
<accession>W7HJU3</accession>
<organism evidence="2 3">
    <name type="scientific">Drechslerella stenobrocha 248</name>
    <dbReference type="NCBI Taxonomy" id="1043628"/>
    <lineage>
        <taxon>Eukaryota</taxon>
        <taxon>Fungi</taxon>
        <taxon>Dikarya</taxon>
        <taxon>Ascomycota</taxon>
        <taxon>Pezizomycotina</taxon>
        <taxon>Orbiliomycetes</taxon>
        <taxon>Orbiliales</taxon>
        <taxon>Orbiliaceae</taxon>
        <taxon>Drechslerella</taxon>
    </lineage>
</organism>
<evidence type="ECO:0000313" key="3">
    <source>
        <dbReference type="Proteomes" id="UP000024837"/>
    </source>
</evidence>
<keyword evidence="1" id="KW-0732">Signal</keyword>
<evidence type="ECO:0000256" key="1">
    <source>
        <dbReference type="SAM" id="SignalP"/>
    </source>
</evidence>
<dbReference type="OrthoDB" id="5299134at2759"/>
<protein>
    <submittedName>
        <fullName evidence="2">Uncharacterized protein</fullName>
    </submittedName>
</protein>
<dbReference type="Proteomes" id="UP000024837">
    <property type="component" value="Unassembled WGS sequence"/>
</dbReference>
<feature type="signal peptide" evidence="1">
    <location>
        <begin position="1"/>
        <end position="26"/>
    </location>
</feature>
<keyword evidence="3" id="KW-1185">Reference proteome</keyword>
<proteinExistence type="predicted"/>
<dbReference type="HOGENOM" id="CLU_1643671_0_0_1"/>
<dbReference type="EMBL" id="KI966443">
    <property type="protein sequence ID" value="EWC44236.1"/>
    <property type="molecule type" value="Genomic_DNA"/>
</dbReference>
<sequence length="161" mass="17439">MKFSTLLVAPLLAAAASAAFIHSARGESAPTTDIEPVDQINELDIELPSTDIHNTQRRESHRRRYTIEPADREVLMKRAKNPALVFDIKDILLNSPGLKDLPVEIVAFLKTVPEESYEKLLALSSEGFFKAMSELAEGRLPPSMAVATTSAAPAATSAAKP</sequence>
<dbReference type="AlphaFoldDB" id="W7HJU3"/>
<evidence type="ECO:0000313" key="2">
    <source>
        <dbReference type="EMBL" id="EWC44236.1"/>
    </source>
</evidence>
<reference evidence="2 3" key="1">
    <citation type="submission" date="2013-05" db="EMBL/GenBank/DDBJ databases">
        <title>Drechslerella stenobrocha genome reveals carnivorous origination and mechanical trapping mechanism of predatory fungi.</title>
        <authorList>
            <person name="Liu X."/>
            <person name="Zhang W."/>
            <person name="Liu K."/>
        </authorList>
    </citation>
    <scope>NUCLEOTIDE SEQUENCE [LARGE SCALE GENOMIC DNA]</scope>
    <source>
        <strain evidence="2 3">248</strain>
    </source>
</reference>
<gene>
    <name evidence="2" type="ORF">DRE_01062</name>
</gene>